<reference evidence="11 12" key="1">
    <citation type="submission" date="2019-04" db="EMBL/GenBank/DDBJ databases">
        <title>The sequence and de novo assembly of Takifugu bimaculatus genome using PacBio and Hi-C technologies.</title>
        <authorList>
            <person name="Xu P."/>
            <person name="Liu B."/>
            <person name="Zhou Z."/>
        </authorList>
    </citation>
    <scope>NUCLEOTIDE SEQUENCE [LARGE SCALE GENOMIC DNA]</scope>
    <source>
        <strain evidence="11">TB-2018</strain>
        <tissue evidence="11">Muscle</tissue>
    </source>
</reference>
<dbReference type="Gene3D" id="2.30.29.30">
    <property type="entry name" value="Pleckstrin-homology domain (PH domain)/Phosphotyrosine-binding domain (PTB)"/>
    <property type="match status" value="1"/>
</dbReference>
<evidence type="ECO:0000256" key="6">
    <source>
        <dbReference type="ARBA" id="ARBA00023203"/>
    </source>
</evidence>
<dbReference type="GO" id="GO:0005543">
    <property type="term" value="F:phospholipid binding"/>
    <property type="evidence" value="ECO:0007669"/>
    <property type="project" value="InterPro"/>
</dbReference>
<feature type="compositionally biased region" description="Polar residues" evidence="9">
    <location>
        <begin position="1405"/>
        <end position="1438"/>
    </location>
</feature>
<dbReference type="FunFam" id="1.20.58.60:FF:000059">
    <property type="entry name" value="Spectrin beta chain"/>
    <property type="match status" value="1"/>
</dbReference>
<dbReference type="InterPro" id="IPR001849">
    <property type="entry name" value="PH_domain"/>
</dbReference>
<dbReference type="GO" id="GO:0016020">
    <property type="term" value="C:membrane"/>
    <property type="evidence" value="ECO:0007669"/>
    <property type="project" value="UniProtKB-ARBA"/>
</dbReference>
<feature type="domain" description="PH" evidence="10">
    <location>
        <begin position="1477"/>
        <end position="1575"/>
    </location>
</feature>
<dbReference type="Pfam" id="PF00435">
    <property type="entry name" value="Spectrin"/>
    <property type="match status" value="14"/>
</dbReference>
<keyword evidence="4" id="KW-0963">Cytoplasm</keyword>
<dbReference type="SMART" id="SM00150">
    <property type="entry name" value="SPEC"/>
    <property type="match status" value="13"/>
</dbReference>
<comment type="subcellular location">
    <subcellularLocation>
        <location evidence="1">Cytoplasm</location>
        <location evidence="1">Cytoskeleton</location>
    </subcellularLocation>
</comment>
<dbReference type="SUPFAM" id="SSF50729">
    <property type="entry name" value="PH domain-like"/>
    <property type="match status" value="1"/>
</dbReference>
<dbReference type="FunFam" id="2.30.29.30:FF:000024">
    <property type="entry name" value="Spectrin beta chain"/>
    <property type="match status" value="1"/>
</dbReference>
<keyword evidence="8" id="KW-0175">Coiled coil</keyword>
<dbReference type="InterPro" id="IPR001605">
    <property type="entry name" value="PH_dom-spectrin-type"/>
</dbReference>
<dbReference type="Pfam" id="PF00169">
    <property type="entry name" value="PH"/>
    <property type="match status" value="1"/>
</dbReference>
<dbReference type="PRINTS" id="PR00683">
    <property type="entry name" value="SPECTRINPH"/>
</dbReference>
<dbReference type="CDD" id="cd10571">
    <property type="entry name" value="PH_beta_spectrin"/>
    <property type="match status" value="1"/>
</dbReference>
<evidence type="ECO:0000256" key="8">
    <source>
        <dbReference type="SAM" id="Coils"/>
    </source>
</evidence>
<organism evidence="11 12">
    <name type="scientific">Takifugu bimaculatus</name>
    <dbReference type="NCBI Taxonomy" id="433685"/>
    <lineage>
        <taxon>Eukaryota</taxon>
        <taxon>Metazoa</taxon>
        <taxon>Chordata</taxon>
        <taxon>Craniata</taxon>
        <taxon>Vertebrata</taxon>
        <taxon>Euteleostomi</taxon>
        <taxon>Actinopterygii</taxon>
        <taxon>Neopterygii</taxon>
        <taxon>Teleostei</taxon>
        <taxon>Neoteleostei</taxon>
        <taxon>Acanthomorphata</taxon>
        <taxon>Eupercaria</taxon>
        <taxon>Tetraodontiformes</taxon>
        <taxon>Tetradontoidea</taxon>
        <taxon>Tetraodontidae</taxon>
        <taxon>Takifugu</taxon>
    </lineage>
</organism>
<dbReference type="PROSITE" id="PS50003">
    <property type="entry name" value="PH_DOMAIN"/>
    <property type="match status" value="1"/>
</dbReference>
<keyword evidence="3" id="KW-0117">Actin capping</keyword>
<dbReference type="GO" id="GO:0005856">
    <property type="term" value="C:cytoskeleton"/>
    <property type="evidence" value="ECO:0007669"/>
    <property type="project" value="UniProtKB-SubCell"/>
</dbReference>
<feature type="compositionally biased region" description="Basic and acidic residues" evidence="9">
    <location>
        <begin position="1610"/>
        <end position="1623"/>
    </location>
</feature>
<dbReference type="EMBL" id="SWLE01000022">
    <property type="protein sequence ID" value="TNM84957.1"/>
    <property type="molecule type" value="Genomic_DNA"/>
</dbReference>
<dbReference type="SMART" id="SM00233">
    <property type="entry name" value="PH"/>
    <property type="match status" value="1"/>
</dbReference>
<evidence type="ECO:0000256" key="7">
    <source>
        <dbReference type="ARBA" id="ARBA00023212"/>
    </source>
</evidence>
<dbReference type="SUPFAM" id="SSF46966">
    <property type="entry name" value="Spectrin repeat"/>
    <property type="match status" value="11"/>
</dbReference>
<name>A0A4Z2AYF4_9TELE</name>
<dbReference type="FunFam" id="1.20.58.60:FF:000049">
    <property type="entry name" value="Spectrin beta chain"/>
    <property type="match status" value="1"/>
</dbReference>
<feature type="region of interest" description="Disordered" evidence="9">
    <location>
        <begin position="1573"/>
        <end position="1630"/>
    </location>
</feature>
<feature type="region of interest" description="Disordered" evidence="9">
    <location>
        <begin position="1368"/>
        <end position="1486"/>
    </location>
</feature>
<dbReference type="InterPro" id="IPR018159">
    <property type="entry name" value="Spectrin/alpha-actinin"/>
</dbReference>
<comment type="caution">
    <text evidence="11">The sequence shown here is derived from an EMBL/GenBank/DDBJ whole genome shotgun (WGS) entry which is preliminary data.</text>
</comment>
<evidence type="ECO:0000256" key="5">
    <source>
        <dbReference type="ARBA" id="ARBA00022737"/>
    </source>
</evidence>
<feature type="coiled-coil region" evidence="8">
    <location>
        <begin position="1129"/>
        <end position="1163"/>
    </location>
</feature>
<dbReference type="FunFam" id="1.20.58.60:FF:000019">
    <property type="entry name" value="Spectrin beta chain"/>
    <property type="match status" value="1"/>
</dbReference>
<keyword evidence="6" id="KW-0009">Actin-binding</keyword>
<dbReference type="FunFam" id="1.20.58.60:FF:000011">
    <property type="entry name" value="Spectrin beta chain"/>
    <property type="match status" value="1"/>
</dbReference>
<dbReference type="GO" id="GO:0051693">
    <property type="term" value="P:actin filament capping"/>
    <property type="evidence" value="ECO:0007669"/>
    <property type="project" value="UniProtKB-KW"/>
</dbReference>
<gene>
    <name evidence="11" type="ORF">fugu_009135</name>
</gene>
<dbReference type="FunFam" id="1.20.58.60:FF:000033">
    <property type="entry name" value="Spectrin beta chain"/>
    <property type="match status" value="1"/>
</dbReference>
<dbReference type="GO" id="GO:0005737">
    <property type="term" value="C:cytoplasm"/>
    <property type="evidence" value="ECO:0007669"/>
    <property type="project" value="UniProtKB-ARBA"/>
</dbReference>
<accession>A0A4Z2AYF4</accession>
<keyword evidence="7" id="KW-0206">Cytoskeleton</keyword>
<feature type="region of interest" description="Disordered" evidence="9">
    <location>
        <begin position="817"/>
        <end position="845"/>
    </location>
</feature>
<comment type="similarity">
    <text evidence="2">Belongs to the spectrin family.</text>
</comment>
<feature type="coiled-coil region" evidence="8">
    <location>
        <begin position="305"/>
        <end position="339"/>
    </location>
</feature>
<keyword evidence="5" id="KW-0677">Repeat</keyword>
<dbReference type="InterPro" id="IPR011993">
    <property type="entry name" value="PH-like_dom_sf"/>
</dbReference>
<evidence type="ECO:0000256" key="9">
    <source>
        <dbReference type="SAM" id="MobiDB-lite"/>
    </source>
</evidence>
<evidence type="ECO:0000256" key="1">
    <source>
        <dbReference type="ARBA" id="ARBA00004245"/>
    </source>
</evidence>
<evidence type="ECO:0000259" key="10">
    <source>
        <dbReference type="PROSITE" id="PS50003"/>
    </source>
</evidence>
<proteinExistence type="inferred from homology"/>
<dbReference type="Gene3D" id="1.20.58.60">
    <property type="match status" value="10"/>
</dbReference>
<keyword evidence="12" id="KW-1185">Reference proteome</keyword>
<evidence type="ECO:0000256" key="4">
    <source>
        <dbReference type="ARBA" id="ARBA00022490"/>
    </source>
</evidence>
<dbReference type="GO" id="GO:0003779">
    <property type="term" value="F:actin binding"/>
    <property type="evidence" value="ECO:0007669"/>
    <property type="project" value="UniProtKB-KW"/>
</dbReference>
<feature type="coiled-coil region" evidence="8">
    <location>
        <begin position="520"/>
        <end position="558"/>
    </location>
</feature>
<dbReference type="FunFam" id="1.20.58.60:FF:000018">
    <property type="entry name" value="Spectrin beta chain"/>
    <property type="match status" value="1"/>
</dbReference>
<feature type="compositionally biased region" description="Basic and acidic residues" evidence="9">
    <location>
        <begin position="1369"/>
        <end position="1381"/>
    </location>
</feature>
<feature type="compositionally biased region" description="Basic and acidic residues" evidence="9">
    <location>
        <begin position="823"/>
        <end position="832"/>
    </location>
</feature>
<dbReference type="Proteomes" id="UP000516260">
    <property type="component" value="Chromosome 9"/>
</dbReference>
<dbReference type="FunFam" id="1.20.58.60:FF:000130">
    <property type="entry name" value="Spectrin beta chain"/>
    <property type="match status" value="1"/>
</dbReference>
<evidence type="ECO:0000256" key="2">
    <source>
        <dbReference type="ARBA" id="ARBA00006826"/>
    </source>
</evidence>
<feature type="coiled-coil region" evidence="8">
    <location>
        <begin position="381"/>
        <end position="408"/>
    </location>
</feature>
<sequence length="1630" mass="185964">MAARYGPLSNSIAVGEALIKEGHFGAPEVRERVEDIRGQWNHLEETTKLREQSLKESVALHQFQTDANDMEAWIMETFRQVSSQEVGHDEFSTQTLARKQREIEEEIKSHRPLIDSLHEQAQALPEAFVHFPEVDGRLPAIEQRYEELESLSAARRQALEGALALYRMFSEAGACQLWVEEKEQWLHGMEIPTKLEDLEVVQQRFDTLEPEMNNLGARVTDVNQVAEQLLSSDNRNKDQIHQTRDQLNNRWKEFEQLAGQKKEDLESALNIQNYHLECNEIQTWMKEKTKVIESTQGLGNDLAGVMALQRKLTGMERDLEAIQGKLDDLRTEAEKLAKEHPDQAGEIQGRLTEIQEVWEDLNDTMKRPVASEDIPTSLPEAESLLAQHESIKNEVDNYKEDYEKMRAVGEEVTQGQTDAQHMFLAQRLQALDTGWHELRRMWENRHSLLAQAFDFQTFLRDAKQAETFLNSQEYVLSHTEMPTSLQGAEEAIKKHEDFLTTTEASEEKITGVVESGRRLINDSNANSDKIQEKVDSIQERHRKNKEAANELLTKLKDNRELQHFLQDGQELTLWINEKMLTAQDMSYDEARNLHSKWQKHQAFMAELASNKDWLDKIDKEGQALVAEKPELKPVVEQTLQDLQRQWEELEGTTQTKAQCLFDANRAELFTQSCSALDVWLKNLEGQLQSDDYGKDLTSVNILLKKHQMLEHQMEVREKEVQSLQSQALALSQEDAGLTEVDGQQRRVTDTFANLQEPLNLRRQQLLASKEAHQFNRDLEDEILWVKERMPLATSTDHGKDLPTVQLLIKKNQTLQKEIQGHQPRIDDIDRRSKTQSQVDGERQSVQEERLGELQDLWNQLIAETDKRHTRLIEANRAQQFYTDAAEAEAWMGEQELHMMSEEKAKDEQSALVMVKKHQSLEQALEDYAQTIHQLANSSRLMVNSEHPESERITLRQAQVDKLYAGLKDLAEERRGRLQERLRLTQLKREVDDLEQWIAEREVVAGSHELGQDYEHVTMLRDKFREFARDTSTIGQERVDGVNALADDLIESGHPENASVAEWKDGLNEAWADLLELIDTRTQMLAASYELHRFHQDATEVLGRIKEKREGLPSDLGRDLNTVQHLHRQHNTFENDIQALSGQVNQVQDDAARLQKAYAGEKADDIQRSEHAVTSAWEGLLDAGQARRVLLLDTVEKFRFFNMVRDLMLWMDGVNLQIDAHDSPRDVSSAGLVIANHQDIKSEIETRADSFTACTEMGNTLLNNNHYASDEIREKLTQLQEKRDKINKKWQDKMDHLQIVLEVLQFGRDAYIAESWLAGQEPLVRAAELGANVDEVESLIKRHEAFEKLAVGWEDRFVLLEKLTTLEEQEMQRRREEEERARRPPTPPPAEEAADITESHVHDSAARTSLDQTTLNQSVSVNGVHSDNDTSQGSESESVNGPGRDSGLASSRLEPSANVTEPGRSRIWARNHGGDAESKTGDGVPQQKGSYQNVYCVLRKGSLGFYKDGKSASNGIPYHGEVPISLAEAVCEVAHDYKKRKHVFKLRLGDGKEFLFQAKDEAEMSSWIRSILGSVPSGGGDSPGGPRALSRAMTMPPISPSSAEGGGVTMRNKDGKDKDREKRFSFFGKKK</sequence>
<evidence type="ECO:0000256" key="3">
    <source>
        <dbReference type="ARBA" id="ARBA00022467"/>
    </source>
</evidence>
<dbReference type="InterPro" id="IPR002017">
    <property type="entry name" value="Spectrin_repeat"/>
</dbReference>
<dbReference type="CDD" id="cd00176">
    <property type="entry name" value="SPEC"/>
    <property type="match status" value="6"/>
</dbReference>
<dbReference type="PANTHER" id="PTHR11915">
    <property type="entry name" value="SPECTRIN/FILAMIN RELATED CYTOSKELETAL PROTEIN"/>
    <property type="match status" value="1"/>
</dbReference>
<evidence type="ECO:0000313" key="11">
    <source>
        <dbReference type="EMBL" id="TNM84957.1"/>
    </source>
</evidence>
<protein>
    <recommendedName>
        <fullName evidence="10">PH domain-containing protein</fullName>
    </recommendedName>
</protein>
<evidence type="ECO:0000313" key="12">
    <source>
        <dbReference type="Proteomes" id="UP000516260"/>
    </source>
</evidence>
<feature type="coiled-coil region" evidence="8">
    <location>
        <begin position="706"/>
        <end position="733"/>
    </location>
</feature>